<evidence type="ECO:0000313" key="8">
    <source>
        <dbReference type="Proteomes" id="UP000027946"/>
    </source>
</evidence>
<dbReference type="InterPro" id="IPR004839">
    <property type="entry name" value="Aminotransferase_I/II_large"/>
</dbReference>
<dbReference type="InterPro" id="IPR015421">
    <property type="entry name" value="PyrdxlP-dep_Trfase_major"/>
</dbReference>
<dbReference type="Gene3D" id="3.90.1150.10">
    <property type="entry name" value="Aspartate Aminotransferase, domain 1"/>
    <property type="match status" value="1"/>
</dbReference>
<dbReference type="STRING" id="1121324.CLIT_2c03200"/>
<comment type="similarity">
    <text evidence="5">Belongs to the class-II pyridoxal-phosphate-dependent aminotransferase family. MalY/PatB cystathionine beta-lyase subfamily.</text>
</comment>
<gene>
    <name evidence="7" type="primary">patB</name>
    <name evidence="7" type="ORF">CLIT_2c03200</name>
</gene>
<comment type="cofactor">
    <cofactor evidence="1">
        <name>pyridoxal 5'-phosphate</name>
        <dbReference type="ChEBI" id="CHEBI:597326"/>
    </cofactor>
</comment>
<accession>A0A069RI57</accession>
<sequence>MEFVDYGFDEKIERKGTNCYKWDAAEKVFGGEVLPLWVADMDFAVPANVRRTLAERVLHPVYGYTFIESEEFKPFADWAAKRYGITVDKDHIVNTPGVVNAIAMAINAFTNEGDEIIVQTPVYPPFFKTAKQNNRAVVENKLKFNDGYYEMDFEDFEEKLKRESVKLFILCNPHNPVGRVWKKEDLARISELCIKYGVKIFSDEIHADIIFKGSRFSSMLSAAKGFENLIVAFAPSKTFNMAGLFFSIIVIPDENMRDIFKKQIEKLHIPAVNAFNGSMAMSAYREGEGWVEEMLSYVEGNADYVVDFIENRIPFIKVKKQEGTYLMWLDFRGKFKTSKDLKDFLVRKAGVGLNDGKDYGEQGEGFARLNIGCPRDYIMEALEKIESAFQGNI</sequence>
<dbReference type="Pfam" id="PF00155">
    <property type="entry name" value="Aminotran_1_2"/>
    <property type="match status" value="1"/>
</dbReference>
<dbReference type="PANTHER" id="PTHR43525:SF1">
    <property type="entry name" value="PROTEIN MALY"/>
    <property type="match status" value="1"/>
</dbReference>
<evidence type="ECO:0000313" key="7">
    <source>
        <dbReference type="EMBL" id="KDR96714.1"/>
    </source>
</evidence>
<dbReference type="RefSeq" id="WP_038261314.1">
    <property type="nucleotide sequence ID" value="NZ_FSRH01000001.1"/>
</dbReference>
<name>A0A069RI57_PEPLI</name>
<evidence type="ECO:0000256" key="2">
    <source>
        <dbReference type="ARBA" id="ARBA00012224"/>
    </source>
</evidence>
<dbReference type="InterPro" id="IPR051798">
    <property type="entry name" value="Class-II_PLP-Dep_Aminotrans"/>
</dbReference>
<dbReference type="Gene3D" id="3.40.640.10">
    <property type="entry name" value="Type I PLP-dependent aspartate aminotransferase-like (Major domain)"/>
    <property type="match status" value="1"/>
</dbReference>
<comment type="caution">
    <text evidence="7">The sequence shown here is derived from an EMBL/GenBank/DDBJ whole genome shotgun (WGS) entry which is preliminary data.</text>
</comment>
<dbReference type="OrthoDB" id="9802872at2"/>
<evidence type="ECO:0000259" key="6">
    <source>
        <dbReference type="Pfam" id="PF00155"/>
    </source>
</evidence>
<organism evidence="7 8">
    <name type="scientific">Peptoclostridium litorale DSM 5388</name>
    <dbReference type="NCBI Taxonomy" id="1121324"/>
    <lineage>
        <taxon>Bacteria</taxon>
        <taxon>Bacillati</taxon>
        <taxon>Bacillota</taxon>
        <taxon>Clostridia</taxon>
        <taxon>Peptostreptococcales</taxon>
        <taxon>Peptoclostridiaceae</taxon>
        <taxon>Peptoclostridium</taxon>
    </lineage>
</organism>
<reference evidence="7 8" key="1">
    <citation type="submission" date="2014-03" db="EMBL/GenBank/DDBJ databases">
        <title>Genome sequence of Clostridium litorale W6, DSM 5388.</title>
        <authorList>
            <person name="Poehlein A."/>
            <person name="Jagirdar A."/>
            <person name="Khonsari B."/>
            <person name="Chibani C.M."/>
            <person name="Gutierrez Gutierrez D.A."/>
            <person name="Davydova E."/>
            <person name="Alghaithi H.S."/>
            <person name="Nair K.P."/>
            <person name="Dhamotharan K."/>
            <person name="Chandran L."/>
            <person name="G W."/>
            <person name="Daniel R."/>
        </authorList>
    </citation>
    <scope>NUCLEOTIDE SEQUENCE [LARGE SCALE GENOMIC DNA]</scope>
    <source>
        <strain evidence="7 8">W6</strain>
    </source>
</reference>
<dbReference type="InterPro" id="IPR027619">
    <property type="entry name" value="C-S_lyase_PatB-like"/>
</dbReference>
<evidence type="ECO:0000256" key="1">
    <source>
        <dbReference type="ARBA" id="ARBA00001933"/>
    </source>
</evidence>
<keyword evidence="4 7" id="KW-0456">Lyase</keyword>
<dbReference type="EC" id="4.4.1.13" evidence="2"/>
<dbReference type="EMBL" id="JJMM01000002">
    <property type="protein sequence ID" value="KDR96714.1"/>
    <property type="molecule type" value="Genomic_DNA"/>
</dbReference>
<dbReference type="GO" id="GO:0047804">
    <property type="term" value="F:cysteine-S-conjugate beta-lyase activity"/>
    <property type="evidence" value="ECO:0007669"/>
    <property type="project" value="UniProtKB-EC"/>
</dbReference>
<dbReference type="AlphaFoldDB" id="A0A069RI57"/>
<dbReference type="InterPro" id="IPR015422">
    <property type="entry name" value="PyrdxlP-dep_Trfase_small"/>
</dbReference>
<dbReference type="GO" id="GO:0030170">
    <property type="term" value="F:pyridoxal phosphate binding"/>
    <property type="evidence" value="ECO:0007669"/>
    <property type="project" value="InterPro"/>
</dbReference>
<dbReference type="Proteomes" id="UP000027946">
    <property type="component" value="Unassembled WGS sequence"/>
</dbReference>
<proteinExistence type="inferred from homology"/>
<dbReference type="PANTHER" id="PTHR43525">
    <property type="entry name" value="PROTEIN MALY"/>
    <property type="match status" value="1"/>
</dbReference>
<dbReference type="CDD" id="cd00609">
    <property type="entry name" value="AAT_like"/>
    <property type="match status" value="1"/>
</dbReference>
<evidence type="ECO:0000256" key="5">
    <source>
        <dbReference type="ARBA" id="ARBA00037974"/>
    </source>
</evidence>
<feature type="domain" description="Aminotransferase class I/classII large" evidence="6">
    <location>
        <begin position="73"/>
        <end position="385"/>
    </location>
</feature>
<dbReference type="SUPFAM" id="SSF53383">
    <property type="entry name" value="PLP-dependent transferases"/>
    <property type="match status" value="1"/>
</dbReference>
<keyword evidence="3" id="KW-0663">Pyridoxal phosphate</keyword>
<dbReference type="NCBIfam" id="TIGR04350">
    <property type="entry name" value="C_S_lyase_PatB"/>
    <property type="match status" value="1"/>
</dbReference>
<evidence type="ECO:0000256" key="3">
    <source>
        <dbReference type="ARBA" id="ARBA00022898"/>
    </source>
</evidence>
<protein>
    <recommendedName>
        <fullName evidence="2">cysteine-S-conjugate beta-lyase</fullName>
        <ecNumber evidence="2">4.4.1.13</ecNumber>
    </recommendedName>
</protein>
<dbReference type="eggNOG" id="COG1168">
    <property type="taxonomic scope" value="Bacteria"/>
</dbReference>
<evidence type="ECO:0000256" key="4">
    <source>
        <dbReference type="ARBA" id="ARBA00023239"/>
    </source>
</evidence>
<keyword evidence="8" id="KW-1185">Reference proteome</keyword>
<dbReference type="InterPro" id="IPR015424">
    <property type="entry name" value="PyrdxlP-dep_Trfase"/>
</dbReference>